<dbReference type="Gene3D" id="3.40.50.150">
    <property type="entry name" value="Vaccinia Virus protein VP39"/>
    <property type="match status" value="1"/>
</dbReference>
<dbReference type="GO" id="GO:0032259">
    <property type="term" value="P:methylation"/>
    <property type="evidence" value="ECO:0007669"/>
    <property type="project" value="UniProtKB-KW"/>
</dbReference>
<sequence length="195" mass="23076">MNLLDKFHNWRRMHRWNRQYRSGRWDNLKSDKEVARYQKIIESIKQFAPENPSILDIGCGEGVLTERMNPNDYSYFVGLDFSSESIKLAAKKNLPKTKFIAADAMKFQPEQKFDAIVFNEAFYYIHDSEKQNVLTRMLESLSPEGVLIISIFREGPGSWEYFKEDDRLKELDYTTVTTDEKMRYWKVGVYKKTGK</sequence>
<dbReference type="Pfam" id="PF13847">
    <property type="entry name" value="Methyltransf_31"/>
    <property type="match status" value="1"/>
</dbReference>
<dbReference type="EMBL" id="FQYV01000023">
    <property type="protein sequence ID" value="SHJ69546.1"/>
    <property type="molecule type" value="Genomic_DNA"/>
</dbReference>
<protein>
    <submittedName>
        <fullName evidence="2">Methyltransferase domain-containing protein</fullName>
    </submittedName>
</protein>
<dbReference type="STRING" id="797419.SAMN05216556_10160"/>
<dbReference type="GO" id="GO:0008168">
    <property type="term" value="F:methyltransferase activity"/>
    <property type="evidence" value="ECO:0007669"/>
    <property type="project" value="UniProtKB-KW"/>
</dbReference>
<proteinExistence type="predicted"/>
<dbReference type="AlphaFoldDB" id="A0A1M6LEF3"/>
<name>A0A1M6LEF3_9FLAO</name>
<dbReference type="InterPro" id="IPR025714">
    <property type="entry name" value="Methyltranfer_dom"/>
</dbReference>
<dbReference type="RefSeq" id="WP_073220263.1">
    <property type="nucleotide sequence ID" value="NZ_FNNS01000001.1"/>
</dbReference>
<evidence type="ECO:0000259" key="1">
    <source>
        <dbReference type="Pfam" id="PF13847"/>
    </source>
</evidence>
<organism evidence="2 3">
    <name type="scientific">Aequorivita viscosa</name>
    <dbReference type="NCBI Taxonomy" id="797419"/>
    <lineage>
        <taxon>Bacteria</taxon>
        <taxon>Pseudomonadati</taxon>
        <taxon>Bacteroidota</taxon>
        <taxon>Flavobacteriia</taxon>
        <taxon>Flavobacteriales</taxon>
        <taxon>Flavobacteriaceae</taxon>
        <taxon>Aequorivita</taxon>
    </lineage>
</organism>
<evidence type="ECO:0000313" key="3">
    <source>
        <dbReference type="Proteomes" id="UP000184172"/>
    </source>
</evidence>
<feature type="domain" description="Methyltransferase" evidence="1">
    <location>
        <begin position="53"/>
        <end position="166"/>
    </location>
</feature>
<dbReference type="PANTHER" id="PTHR43861">
    <property type="entry name" value="TRANS-ACONITATE 2-METHYLTRANSFERASE-RELATED"/>
    <property type="match status" value="1"/>
</dbReference>
<keyword evidence="2" id="KW-0808">Transferase</keyword>
<gene>
    <name evidence="2" type="ORF">SAMN04487908_12312</name>
</gene>
<keyword evidence="2" id="KW-0489">Methyltransferase</keyword>
<keyword evidence="3" id="KW-1185">Reference proteome</keyword>
<evidence type="ECO:0000313" key="2">
    <source>
        <dbReference type="EMBL" id="SHJ69546.1"/>
    </source>
</evidence>
<dbReference type="InterPro" id="IPR029063">
    <property type="entry name" value="SAM-dependent_MTases_sf"/>
</dbReference>
<dbReference type="Proteomes" id="UP000184172">
    <property type="component" value="Unassembled WGS sequence"/>
</dbReference>
<accession>A0A1M6LEF3</accession>
<reference evidence="3" key="1">
    <citation type="submission" date="2016-11" db="EMBL/GenBank/DDBJ databases">
        <authorList>
            <person name="Varghese N."/>
            <person name="Submissions S."/>
        </authorList>
    </citation>
    <scope>NUCLEOTIDE SEQUENCE [LARGE SCALE GENOMIC DNA]</scope>
    <source>
        <strain evidence="3">DSM 26349</strain>
    </source>
</reference>
<dbReference type="CDD" id="cd02440">
    <property type="entry name" value="AdoMet_MTases"/>
    <property type="match status" value="1"/>
</dbReference>
<dbReference type="SUPFAM" id="SSF53335">
    <property type="entry name" value="S-adenosyl-L-methionine-dependent methyltransferases"/>
    <property type="match status" value="1"/>
</dbReference>
<dbReference type="OrthoDB" id="9789123at2"/>